<dbReference type="Proteomes" id="UP000006727">
    <property type="component" value="Chromosome 9"/>
</dbReference>
<name>A0A2K1K1I1_PHYPA</name>
<dbReference type="AlphaFoldDB" id="A0A2K1K1I1"/>
<reference evidence="2" key="3">
    <citation type="submission" date="2020-12" db="UniProtKB">
        <authorList>
            <consortium name="EnsemblPlants"/>
        </authorList>
    </citation>
    <scope>IDENTIFICATION</scope>
</reference>
<dbReference type="Gramene" id="Pp3c9_1270V3.1">
    <property type="protein sequence ID" value="Pp3c9_1270V3.1"/>
    <property type="gene ID" value="Pp3c9_1270"/>
</dbReference>
<reference evidence="1 3" key="2">
    <citation type="journal article" date="2018" name="Plant J.">
        <title>The Physcomitrella patens chromosome-scale assembly reveals moss genome structure and evolution.</title>
        <authorList>
            <person name="Lang D."/>
            <person name="Ullrich K.K."/>
            <person name="Murat F."/>
            <person name="Fuchs J."/>
            <person name="Jenkins J."/>
            <person name="Haas F.B."/>
            <person name="Piednoel M."/>
            <person name="Gundlach H."/>
            <person name="Van Bel M."/>
            <person name="Meyberg R."/>
            <person name="Vives C."/>
            <person name="Morata J."/>
            <person name="Symeonidi A."/>
            <person name="Hiss M."/>
            <person name="Muchero W."/>
            <person name="Kamisugi Y."/>
            <person name="Saleh O."/>
            <person name="Blanc G."/>
            <person name="Decker E.L."/>
            <person name="van Gessel N."/>
            <person name="Grimwood J."/>
            <person name="Hayes R.D."/>
            <person name="Graham S.W."/>
            <person name="Gunter L.E."/>
            <person name="McDaniel S.F."/>
            <person name="Hoernstein S.N.W."/>
            <person name="Larsson A."/>
            <person name="Li F.W."/>
            <person name="Perroud P.F."/>
            <person name="Phillips J."/>
            <person name="Ranjan P."/>
            <person name="Rokshar D.S."/>
            <person name="Rothfels C.J."/>
            <person name="Schneider L."/>
            <person name="Shu S."/>
            <person name="Stevenson D.W."/>
            <person name="Thummler F."/>
            <person name="Tillich M."/>
            <person name="Villarreal Aguilar J.C."/>
            <person name="Widiez T."/>
            <person name="Wong G.K."/>
            <person name="Wymore A."/>
            <person name="Zhang Y."/>
            <person name="Zimmer A.D."/>
            <person name="Quatrano R.S."/>
            <person name="Mayer K.F.X."/>
            <person name="Goodstein D."/>
            <person name="Casacuberta J.M."/>
            <person name="Vandepoele K."/>
            <person name="Reski R."/>
            <person name="Cuming A.C."/>
            <person name="Tuskan G.A."/>
            <person name="Maumus F."/>
            <person name="Salse J."/>
            <person name="Schmutz J."/>
            <person name="Rensing S.A."/>
        </authorList>
    </citation>
    <scope>NUCLEOTIDE SEQUENCE [LARGE SCALE GENOMIC DNA]</scope>
    <source>
        <strain evidence="2 3">cv. Gransden 2004</strain>
    </source>
</reference>
<evidence type="ECO:0000313" key="2">
    <source>
        <dbReference type="EnsemblPlants" id="Pp3c9_1270V3.1"/>
    </source>
</evidence>
<dbReference type="EnsemblPlants" id="Pp3c9_1270V3.1">
    <property type="protein sequence ID" value="Pp3c9_1270V3.1"/>
    <property type="gene ID" value="Pp3c9_1270"/>
</dbReference>
<keyword evidence="3" id="KW-1185">Reference proteome</keyword>
<evidence type="ECO:0000313" key="3">
    <source>
        <dbReference type="Proteomes" id="UP000006727"/>
    </source>
</evidence>
<dbReference type="InParanoid" id="A0A2K1K1I1"/>
<dbReference type="EMBL" id="ABEU02000009">
    <property type="protein sequence ID" value="PNR47636.1"/>
    <property type="molecule type" value="Genomic_DNA"/>
</dbReference>
<accession>A0A2K1K1I1</accession>
<evidence type="ECO:0008006" key="4">
    <source>
        <dbReference type="Google" id="ProtNLM"/>
    </source>
</evidence>
<gene>
    <name evidence="1" type="ORF">PHYPA_012109</name>
</gene>
<sequence>MSRIGKTTILKATLNDIKYMYNGACFLKCIEDNDKLENITSLSIFDGRWYLNFKLLPNKFDNFTSLINFYITNYHY</sequence>
<organism evidence="1">
    <name type="scientific">Physcomitrium patens</name>
    <name type="common">Spreading-leaved earth moss</name>
    <name type="synonym">Physcomitrella patens</name>
    <dbReference type="NCBI Taxonomy" id="3218"/>
    <lineage>
        <taxon>Eukaryota</taxon>
        <taxon>Viridiplantae</taxon>
        <taxon>Streptophyta</taxon>
        <taxon>Embryophyta</taxon>
        <taxon>Bryophyta</taxon>
        <taxon>Bryophytina</taxon>
        <taxon>Bryopsida</taxon>
        <taxon>Funariidae</taxon>
        <taxon>Funariales</taxon>
        <taxon>Funariaceae</taxon>
        <taxon>Physcomitrium</taxon>
    </lineage>
</organism>
<protein>
    <recommendedName>
        <fullName evidence="4">NB-ARC domain-containing protein</fullName>
    </recommendedName>
</protein>
<reference evidence="1 3" key="1">
    <citation type="journal article" date="2008" name="Science">
        <title>The Physcomitrella genome reveals evolutionary insights into the conquest of land by plants.</title>
        <authorList>
            <person name="Rensing S."/>
            <person name="Lang D."/>
            <person name="Zimmer A."/>
            <person name="Terry A."/>
            <person name="Salamov A."/>
            <person name="Shapiro H."/>
            <person name="Nishiyama T."/>
            <person name="Perroud P.-F."/>
            <person name="Lindquist E."/>
            <person name="Kamisugi Y."/>
            <person name="Tanahashi T."/>
            <person name="Sakakibara K."/>
            <person name="Fujita T."/>
            <person name="Oishi K."/>
            <person name="Shin-I T."/>
            <person name="Kuroki Y."/>
            <person name="Toyoda A."/>
            <person name="Suzuki Y."/>
            <person name="Hashimoto A."/>
            <person name="Yamaguchi K."/>
            <person name="Sugano A."/>
            <person name="Kohara Y."/>
            <person name="Fujiyama A."/>
            <person name="Anterola A."/>
            <person name="Aoki S."/>
            <person name="Ashton N."/>
            <person name="Barbazuk W.B."/>
            <person name="Barker E."/>
            <person name="Bennetzen J."/>
            <person name="Bezanilla M."/>
            <person name="Blankenship R."/>
            <person name="Cho S.H."/>
            <person name="Dutcher S."/>
            <person name="Estelle M."/>
            <person name="Fawcett J.A."/>
            <person name="Gundlach H."/>
            <person name="Hanada K."/>
            <person name="Heyl A."/>
            <person name="Hicks K.A."/>
            <person name="Hugh J."/>
            <person name="Lohr M."/>
            <person name="Mayer K."/>
            <person name="Melkozernov A."/>
            <person name="Murata T."/>
            <person name="Nelson D."/>
            <person name="Pils B."/>
            <person name="Prigge M."/>
            <person name="Reiss B."/>
            <person name="Renner T."/>
            <person name="Rombauts S."/>
            <person name="Rushton P."/>
            <person name="Sanderfoot A."/>
            <person name="Schween G."/>
            <person name="Shiu S.-H."/>
            <person name="Stueber K."/>
            <person name="Theodoulou F.L."/>
            <person name="Tu H."/>
            <person name="Van de Peer Y."/>
            <person name="Verrier P.J."/>
            <person name="Waters E."/>
            <person name="Wood A."/>
            <person name="Yang L."/>
            <person name="Cove D."/>
            <person name="Cuming A."/>
            <person name="Hasebe M."/>
            <person name="Lucas S."/>
            <person name="Mishler D.B."/>
            <person name="Reski R."/>
            <person name="Grigoriev I."/>
            <person name="Quatrano R.S."/>
            <person name="Boore J.L."/>
        </authorList>
    </citation>
    <scope>NUCLEOTIDE SEQUENCE [LARGE SCALE GENOMIC DNA]</scope>
    <source>
        <strain evidence="2 3">cv. Gransden 2004</strain>
    </source>
</reference>
<evidence type="ECO:0000313" key="1">
    <source>
        <dbReference type="EMBL" id="PNR47636.1"/>
    </source>
</evidence>
<proteinExistence type="predicted"/>